<organism evidence="1 2">
    <name type="scientific">Pyrococcus kukulkanii</name>
    <dbReference type="NCBI Taxonomy" id="1609559"/>
    <lineage>
        <taxon>Archaea</taxon>
        <taxon>Methanobacteriati</taxon>
        <taxon>Methanobacteriota</taxon>
        <taxon>Thermococci</taxon>
        <taxon>Thermococcales</taxon>
        <taxon>Thermococcaceae</taxon>
        <taxon>Pyrococcus</taxon>
    </lineage>
</organism>
<dbReference type="AlphaFoldDB" id="A0A127BB32"/>
<dbReference type="PROSITE" id="PS51257">
    <property type="entry name" value="PROKAR_LIPOPROTEIN"/>
    <property type="match status" value="1"/>
</dbReference>
<proteinExistence type="predicted"/>
<evidence type="ECO:0000313" key="1">
    <source>
        <dbReference type="EMBL" id="AMM54532.1"/>
    </source>
</evidence>
<dbReference type="RefSeq" id="WP_068323522.1">
    <property type="nucleotide sequence ID" value="NZ_CP010835.1"/>
</dbReference>
<reference evidence="2" key="1">
    <citation type="submission" date="2015-02" db="EMBL/GenBank/DDBJ databases">
        <title>Pyrococcus kukulkanii sp. nov., a novel hyperthermophilic archaeon isolated from a deep-sea hydrothermal vent at the Guaymas Basin.</title>
        <authorList>
            <person name="Oger P.M."/>
            <person name="Callac N."/>
            <person name="Jebbar M."/>
            <person name="Godfroy A."/>
        </authorList>
    </citation>
    <scope>NUCLEOTIDE SEQUENCE [LARGE SCALE GENOMIC DNA]</scope>
    <source>
        <strain evidence="2">NCB100</strain>
    </source>
</reference>
<name>A0A127BB32_9EURY</name>
<protein>
    <submittedName>
        <fullName evidence="1">Uncharacterized protein</fullName>
    </submittedName>
</protein>
<dbReference type="Gene3D" id="2.60.40.2970">
    <property type="match status" value="1"/>
</dbReference>
<dbReference type="EMBL" id="CP010835">
    <property type="protein sequence ID" value="AMM54532.1"/>
    <property type="molecule type" value="Genomic_DNA"/>
</dbReference>
<accession>A0A127BB32</accession>
<sequence length="167" mass="19436">MRISSLFLIALVVLMVGCIGQEQTTTPSKFGEIDLKVELHYDKNNQYLARIEVTNIGNKTIRVARPIYFITVKYRLLKGNEELEFMGRVPTYLPLGNESVVDLKPGDSMSTEYRIDLCWWNVTKEEKYRLEVIYDTRGVASKDIDFWRGILKKEFEVEVKENCQSSR</sequence>
<dbReference type="GeneID" id="28491894"/>
<reference evidence="1 2" key="2">
    <citation type="journal article" date="2016" name="Int. J. Syst. Evol. Microbiol.">
        <title>Pyrococcus kukulkanii sp. nov., a hyperthermophilic, piezophilic archaeon isolated from a deep-sea hydrothermal vent.</title>
        <authorList>
            <person name="Callac N."/>
            <person name="Oger P."/>
            <person name="Lesongeur F."/>
            <person name="Rattray J.E."/>
            <person name="Vannier P."/>
            <person name="Michoud G."/>
            <person name="Beauverger M."/>
            <person name="Gayet N."/>
            <person name="Rouxel O."/>
            <person name="Jebbar M."/>
            <person name="Godfroy A."/>
        </authorList>
    </citation>
    <scope>NUCLEOTIDE SEQUENCE [LARGE SCALE GENOMIC DNA]</scope>
    <source>
        <strain evidence="1 2">NCB100</strain>
    </source>
</reference>
<dbReference type="Proteomes" id="UP000070587">
    <property type="component" value="Chromosome"/>
</dbReference>
<dbReference type="PATRIC" id="fig|1609559.3.peg.1797"/>
<dbReference type="OrthoDB" id="85865at2157"/>
<dbReference type="KEGG" id="pyc:TQ32_08610"/>
<gene>
    <name evidence="1" type="ORF">TQ32_08610</name>
</gene>
<evidence type="ECO:0000313" key="2">
    <source>
        <dbReference type="Proteomes" id="UP000070587"/>
    </source>
</evidence>